<feature type="active site" description="For RuvC-like nuclease domain" evidence="12">
    <location>
        <position position="9"/>
    </location>
</feature>
<dbReference type="EMBL" id="JADMKU010000010">
    <property type="protein sequence ID" value="MBR9651937.1"/>
    <property type="molecule type" value="Genomic_DNA"/>
</dbReference>
<dbReference type="RefSeq" id="WP_212701452.1">
    <property type="nucleotide sequence ID" value="NZ_JADMKU010000010.1"/>
</dbReference>
<feature type="active site" description="Proton acceptor for HNH nuclease domain" evidence="12">
    <location>
        <position position="618"/>
    </location>
</feature>
<evidence type="ECO:0000256" key="1">
    <source>
        <dbReference type="ARBA" id="ARBA00001946"/>
    </source>
</evidence>
<keyword evidence="4 12" id="KW-0255">Endonuclease</keyword>
<evidence type="ECO:0000256" key="3">
    <source>
        <dbReference type="ARBA" id="ARBA00022723"/>
    </source>
</evidence>
<gene>
    <name evidence="12" type="primary">cas9</name>
    <name evidence="15" type="ORF">IT775_12475</name>
</gene>
<keyword evidence="2 12" id="KW-0540">Nuclease</keyword>
<dbReference type="Gene3D" id="3.30.420.10">
    <property type="entry name" value="Ribonuclease H-like superfamily/Ribonuclease H"/>
    <property type="match status" value="3"/>
</dbReference>
<evidence type="ECO:0000256" key="13">
    <source>
        <dbReference type="SAM" id="MobiDB-lite"/>
    </source>
</evidence>
<evidence type="ECO:0000256" key="5">
    <source>
        <dbReference type="ARBA" id="ARBA00022801"/>
    </source>
</evidence>
<dbReference type="InterPro" id="IPR033114">
    <property type="entry name" value="HNH_CAS9"/>
</dbReference>
<feature type="region of interest" description="Disordered" evidence="13">
    <location>
        <begin position="52"/>
        <end position="79"/>
    </location>
</feature>
<sequence>MNRYRFAFDLGTTSVGWAVFELDKRTGKPIGLAHTSQRGEALTITPIGAHIFDDGRDPQTKESNAAGRQAPRSARRGQDRRLARRWQLLADLESAALLPPAGAERDKLFACNPYELRARAAREKVTLHELGRALWHISKHRGFKSNRKADQPDDDTGLIKNASAVLHKKLLHEGHPTYGAYLWERLRAGEGVRVRAKGENSEKHFEFYPTRDLLENEFDTIWAEQAKHHDLSIDLRDRLRDYTIFYQRPLKPVPPGRCTFFPDKDRLPRWHPEAQAFLILQDLSNLRIVRDSVERPLDMDRRTVLFDTLYGGEKLTWTRVRKLLGLASQDTLNLQEGGLKHLHFNQVAASLLGTKKKPGPLAQHWPGYESARREEILHRLAASESPEDLTEWLKQSLGLDQATAEAVEKIRLPDKHLRFCKEVTEALVSEMRSDAIDYAEAVQRAPLLSDADISHSDFRPDKGVDALPRYNEMEHLRRMLGNGTGNPGDPPDKQFGKITNPTVHIALGQFRRVMNMLIHEFGKPAEVVLEAARDLSKSPKEKENIDKLIKANTKRNDRYREELEAEGLLQPGQRVGDRFLKMRLWEELGRTPAERCSPFSGRQISLAELHSDAVEIEHILPFSETFDDSPANKTLAFRDENRRKGDLSPGDAAAQGIFDQDAMIARTKHLPRNKAWRFLPDAMEVFEQQKSFDDRQLHATGYLARVVRAYAEALFDKTDADGNVRNHVWMLPGRMTSMLRHRWGLNLGDHNRKNRDDHRHHAIDAAVIGVIDRAMIKRLQDAAKTVGAHTLSRVLPAPPEPFPGYRNQVMAAVARINVSHRAKHGQANPTDPSRTSGRLHEDTAFGLIREAPENQAELTIGNVVVRKPTTSLTDKEIRQIRDVKLRHSAMAATEPSRAAGLSKSEADKLRTRLLSEWVEKTGHRRLRIIKRENSVRPVLDSTGRAYKFFAPGEVSCIDLIEFEDKWYCHAQSVWDANSGQSQAWQDIWPDGRFIMRLHKGDTVQLFDWDDEEGSIIAGSNTIKRVVRLAPGNNRIYLCGLNDAGTLQKRHDDSDDDFRWDLAGFEKLRLRRARRVRIDELGRVHTIPHGKA</sequence>
<dbReference type="HAMAP" id="MF_01480">
    <property type="entry name" value="Cas9"/>
    <property type="match status" value="1"/>
</dbReference>
<dbReference type="NCBIfam" id="TIGR01865">
    <property type="entry name" value="cas_Csn1"/>
    <property type="match status" value="1"/>
</dbReference>
<keyword evidence="5 12" id="KW-0378">Hydrolase</keyword>
<name>A0ABS5HT22_9RHOB</name>
<keyword evidence="9 12" id="KW-0238">DNA-binding</keyword>
<keyword evidence="6" id="KW-0460">Magnesium</keyword>
<evidence type="ECO:0000313" key="16">
    <source>
        <dbReference type="Proteomes" id="UP001195941"/>
    </source>
</evidence>
<protein>
    <recommendedName>
        <fullName evidence="12">CRISPR-associated endonuclease Cas9</fullName>
        <ecNumber evidence="12">3.1.-.-</ecNumber>
    </recommendedName>
</protein>
<keyword evidence="7 12" id="KW-0694">RNA-binding</keyword>
<dbReference type="InterPro" id="IPR028629">
    <property type="entry name" value="Cas9"/>
</dbReference>
<reference evidence="15 16" key="1">
    <citation type="journal article" date="2021" name="Arch. Microbiol.">
        <title>Thalassobius aquimarinus sp. nov., isolated from the Sea of Japan seashore.</title>
        <authorList>
            <person name="Kurilenko V.V."/>
            <person name="Romanenko L.A."/>
            <person name="Chernysheva N.Y."/>
            <person name="Velansky P.V."/>
            <person name="Tekutyeva L.A."/>
            <person name="Isaeva M.P."/>
            <person name="Mikhailov V.V."/>
        </authorList>
    </citation>
    <scope>NUCLEOTIDE SEQUENCE [LARGE SCALE GENOMIC DNA]</scope>
    <source>
        <strain evidence="15 16">KMM 8518</strain>
    </source>
</reference>
<dbReference type="EC" id="3.1.-.-" evidence="12"/>
<evidence type="ECO:0000256" key="7">
    <source>
        <dbReference type="ARBA" id="ARBA00022884"/>
    </source>
</evidence>
<comment type="cofactor">
    <cofactor evidence="1">
        <name>Mg(2+)</name>
        <dbReference type="ChEBI" id="CHEBI:18420"/>
    </cofactor>
</comment>
<proteinExistence type="inferred from homology"/>
<evidence type="ECO:0000259" key="14">
    <source>
        <dbReference type="PROSITE" id="PS51749"/>
    </source>
</evidence>
<evidence type="ECO:0000256" key="12">
    <source>
        <dbReference type="HAMAP-Rule" id="MF_01480"/>
    </source>
</evidence>
<comment type="subunit">
    <text evidence="11 12">Monomer. Binds crRNA and tracrRNA.</text>
</comment>
<comment type="function">
    <text evidence="12">CRISPR (clustered regularly interspaced short palindromic repeat) is an adaptive immune system that provides protection against mobile genetic elements (viruses, transposable elements and conjugative plasmids). CRISPR clusters contain spacers, sequences complementary to antecedent mobile elements, and target invading nucleic acids. CRISPR clusters are transcribed and processed into CRISPR RNA (crRNA). In type II CRISPR systems correct processing of pre-crRNA requires a trans-encoded small RNA (tracrRNA), endogenous ribonuclease 3 (rnc) and this protein. The tracrRNA serves as a guide for ribonuclease 3-aided processing of pre-crRNA. Subsequently Cas9/crRNA/tracrRNA endonucleolytically cleaves linear or circular dsDNA target complementary to the spacer; Cas9 is inactive in the absence of the 2 guide RNAs (gRNA). Cas9 recognizes the protospacer adjacent motif (PAM) in the CRISPR repeat sequences to help distinguish self versus nonself, as targets within the bacterial CRISPR locus do not have PAMs. PAM recognition is also required for catalytic activity.</text>
</comment>
<comment type="caution">
    <text evidence="15">The sequence shown here is derived from an EMBL/GenBank/DDBJ whole genome shotgun (WGS) entry which is preliminary data.</text>
</comment>
<keyword evidence="3" id="KW-0479">Metal-binding</keyword>
<dbReference type="InterPro" id="IPR036397">
    <property type="entry name" value="RNaseH_sf"/>
</dbReference>
<keyword evidence="16" id="KW-1185">Reference proteome</keyword>
<dbReference type="Pfam" id="PF18541">
    <property type="entry name" value="RuvC_III"/>
    <property type="match status" value="1"/>
</dbReference>
<dbReference type="PROSITE" id="PS51749">
    <property type="entry name" value="HNH_CAS9"/>
    <property type="match status" value="1"/>
</dbReference>
<dbReference type="InterPro" id="IPR040619">
    <property type="entry name" value="Cas9_alpha-helical_lobe"/>
</dbReference>
<keyword evidence="8 12" id="KW-0051">Antiviral defense</keyword>
<dbReference type="Pfam" id="PF18470">
    <property type="entry name" value="Cas9_a"/>
    <property type="match status" value="1"/>
</dbReference>
<evidence type="ECO:0000256" key="4">
    <source>
        <dbReference type="ARBA" id="ARBA00022759"/>
    </source>
</evidence>
<dbReference type="Proteomes" id="UP001195941">
    <property type="component" value="Unassembled WGS sequence"/>
</dbReference>
<evidence type="ECO:0000256" key="6">
    <source>
        <dbReference type="ARBA" id="ARBA00022842"/>
    </source>
</evidence>
<keyword evidence="10" id="KW-0464">Manganese</keyword>
<dbReference type="InterPro" id="IPR041383">
    <property type="entry name" value="RuvC_III"/>
</dbReference>
<evidence type="ECO:0000313" key="15">
    <source>
        <dbReference type="EMBL" id="MBR9651937.1"/>
    </source>
</evidence>
<dbReference type="InterPro" id="IPR003615">
    <property type="entry name" value="HNH_nuc"/>
</dbReference>
<evidence type="ECO:0000256" key="9">
    <source>
        <dbReference type="ARBA" id="ARBA00023125"/>
    </source>
</evidence>
<comment type="caution">
    <text evidence="12">Lacks conserved residue(s) required for the propagation of feature annotation.</text>
</comment>
<feature type="domain" description="HNH Cas9-type" evidence="14">
    <location>
        <begin position="538"/>
        <end position="697"/>
    </location>
</feature>
<accession>A0ABS5HT22</accession>
<evidence type="ECO:0000256" key="8">
    <source>
        <dbReference type="ARBA" id="ARBA00023118"/>
    </source>
</evidence>
<evidence type="ECO:0000256" key="2">
    <source>
        <dbReference type="ARBA" id="ARBA00022722"/>
    </source>
</evidence>
<comment type="similarity">
    <text evidence="12">Belongs to the CRISPR-associated Cas9 family.</text>
</comment>
<evidence type="ECO:0000256" key="11">
    <source>
        <dbReference type="ARBA" id="ARBA00046380"/>
    </source>
</evidence>
<organism evidence="15 16">
    <name type="scientific">Thalassovita aquimarina</name>
    <dbReference type="NCBI Taxonomy" id="2785917"/>
    <lineage>
        <taxon>Bacteria</taxon>
        <taxon>Pseudomonadati</taxon>
        <taxon>Pseudomonadota</taxon>
        <taxon>Alphaproteobacteria</taxon>
        <taxon>Rhodobacterales</taxon>
        <taxon>Roseobacteraceae</taxon>
        <taxon>Thalassovita</taxon>
    </lineage>
</organism>
<dbReference type="Pfam" id="PF13395">
    <property type="entry name" value="HNH_4"/>
    <property type="match status" value="1"/>
</dbReference>
<evidence type="ECO:0000256" key="10">
    <source>
        <dbReference type="ARBA" id="ARBA00023211"/>
    </source>
</evidence>
<comment type="domain">
    <text evidence="12">Has 2 endonuclease domains. The discontinuous RuvC-like domain cleaves the target DNA noncomplementary to crRNA while the HNH nuclease domain cleaves the target DNA complementary to crRNA.</text>
</comment>